<evidence type="ECO:0000313" key="3">
    <source>
        <dbReference type="Proteomes" id="UP001209681"/>
    </source>
</evidence>
<evidence type="ECO:0000256" key="1">
    <source>
        <dbReference type="SAM" id="MobiDB-lite"/>
    </source>
</evidence>
<evidence type="ECO:0000313" key="2">
    <source>
        <dbReference type="EMBL" id="MCW7755453.1"/>
    </source>
</evidence>
<protein>
    <submittedName>
        <fullName evidence="2">Uncharacterized protein</fullName>
    </submittedName>
</protein>
<comment type="caution">
    <text evidence="2">The sequence shown here is derived from an EMBL/GenBank/DDBJ whole genome shotgun (WGS) entry which is preliminary data.</text>
</comment>
<dbReference type="RefSeq" id="WP_265426400.1">
    <property type="nucleotide sequence ID" value="NZ_JAPFPW010000052.1"/>
</dbReference>
<feature type="region of interest" description="Disordered" evidence="1">
    <location>
        <begin position="1"/>
        <end position="27"/>
    </location>
</feature>
<reference evidence="2 3" key="1">
    <citation type="submission" date="2022-11" db="EMBL/GenBank/DDBJ databases">
        <title>Desulfobotulus tamanensis H1 sp. nov. - anaerobic, alkaliphilic, sulphate reducing bacterium isolated from terrestrial mud volcano.</title>
        <authorList>
            <person name="Frolova A."/>
            <person name="Merkel A.Y."/>
            <person name="Slobodkin A.I."/>
        </authorList>
    </citation>
    <scope>NUCLEOTIDE SEQUENCE [LARGE SCALE GENOMIC DNA]</scope>
    <source>
        <strain evidence="2 3">H1</strain>
    </source>
</reference>
<accession>A0ABT3NDB2</accession>
<sequence>MERRSGSDRRQCPENVGMERCSGQERRKAQRETSNLFFVSRLIRKAFEEWMERHGVTDVIRLVSDRKRIRNCQWELWEELLGYSLKKMDLARDIYRNPEQRDDIFEEVEREGYACRTVHITRADGRAVDMDIIYCRHESGYYYTFVKIL</sequence>
<organism evidence="2 3">
    <name type="scientific">Desulfobotulus pelophilus</name>
    <dbReference type="NCBI Taxonomy" id="2823377"/>
    <lineage>
        <taxon>Bacteria</taxon>
        <taxon>Pseudomonadati</taxon>
        <taxon>Thermodesulfobacteriota</taxon>
        <taxon>Desulfobacteria</taxon>
        <taxon>Desulfobacterales</taxon>
        <taxon>Desulfobacteraceae</taxon>
        <taxon>Desulfobotulus</taxon>
    </lineage>
</organism>
<proteinExistence type="predicted"/>
<feature type="compositionally biased region" description="Basic and acidic residues" evidence="1">
    <location>
        <begin position="1"/>
        <end position="12"/>
    </location>
</feature>
<gene>
    <name evidence="2" type="ORF">OOT00_15865</name>
</gene>
<name>A0ABT3NDB2_9BACT</name>
<dbReference type="EMBL" id="JAPFPW010000052">
    <property type="protein sequence ID" value="MCW7755453.1"/>
    <property type="molecule type" value="Genomic_DNA"/>
</dbReference>
<dbReference type="Proteomes" id="UP001209681">
    <property type="component" value="Unassembled WGS sequence"/>
</dbReference>
<keyword evidence="3" id="KW-1185">Reference proteome</keyword>